<comment type="function">
    <text evidence="7">Catalyzes the NADPH-dependent reduction of N-acetyl-5-glutamyl phosphate to yield N-acetyl-L-glutamate 5-semialdehyde.</text>
</comment>
<evidence type="ECO:0000256" key="3">
    <source>
        <dbReference type="ARBA" id="ARBA00022605"/>
    </source>
</evidence>
<comment type="similarity">
    <text evidence="7">Belongs to the NAGSA dehydrogenase family. Type 1 subfamily.</text>
</comment>
<dbReference type="CDD" id="cd23934">
    <property type="entry name" value="AGPR_1_C"/>
    <property type="match status" value="1"/>
</dbReference>
<dbReference type="InterPro" id="IPR000706">
    <property type="entry name" value="AGPR_type-1"/>
</dbReference>
<evidence type="ECO:0000313" key="10">
    <source>
        <dbReference type="EMBL" id="CRF32923.1"/>
    </source>
</evidence>
<evidence type="ECO:0000256" key="6">
    <source>
        <dbReference type="ARBA" id="ARBA00050557"/>
    </source>
</evidence>
<dbReference type="GO" id="GO:0051287">
    <property type="term" value="F:NAD binding"/>
    <property type="evidence" value="ECO:0007669"/>
    <property type="project" value="InterPro"/>
</dbReference>
<feature type="domain" description="Semialdehyde dehydrogenase NAD-binding" evidence="9">
    <location>
        <begin position="3"/>
        <end position="147"/>
    </location>
</feature>
<evidence type="ECO:0000256" key="2">
    <source>
        <dbReference type="ARBA" id="ARBA00022571"/>
    </source>
</evidence>
<keyword evidence="3 7" id="KW-0028">Amino-acid biosynthesis</keyword>
<dbReference type="InterPro" id="IPR000534">
    <property type="entry name" value="Semialdehyde_DH_NAD-bd"/>
</dbReference>
<proteinExistence type="inferred from homology"/>
<dbReference type="Pfam" id="PF22698">
    <property type="entry name" value="Semialdhyde_dhC_1"/>
    <property type="match status" value="1"/>
</dbReference>
<dbReference type="FunFam" id="3.30.360.10:FF:000014">
    <property type="entry name" value="N-acetyl-gamma-glutamyl-phosphate reductase"/>
    <property type="match status" value="1"/>
</dbReference>
<evidence type="ECO:0000256" key="5">
    <source>
        <dbReference type="ARBA" id="ARBA00023002"/>
    </source>
</evidence>
<dbReference type="InterPro" id="IPR050085">
    <property type="entry name" value="AGPR"/>
</dbReference>
<dbReference type="RefSeq" id="WP_048594278.1">
    <property type="nucleotide sequence ID" value="NZ_CVLB01000001.1"/>
</dbReference>
<dbReference type="GO" id="GO:0005737">
    <property type="term" value="C:cytoplasm"/>
    <property type="evidence" value="ECO:0007669"/>
    <property type="project" value="UniProtKB-SubCell"/>
</dbReference>
<dbReference type="Proteomes" id="UP000043763">
    <property type="component" value="Unassembled WGS sequence"/>
</dbReference>
<dbReference type="AlphaFoldDB" id="A0A0G4K683"/>
<evidence type="ECO:0000256" key="4">
    <source>
        <dbReference type="ARBA" id="ARBA00022857"/>
    </source>
</evidence>
<dbReference type="CDD" id="cd17895">
    <property type="entry name" value="AGPR_1_N"/>
    <property type="match status" value="1"/>
</dbReference>
<dbReference type="SUPFAM" id="SSF55347">
    <property type="entry name" value="Glyceraldehyde-3-phosphate dehydrogenase-like, C-terminal domain"/>
    <property type="match status" value="1"/>
</dbReference>
<comment type="subcellular location">
    <subcellularLocation>
        <location evidence="7">Cytoplasm</location>
    </subcellularLocation>
</comment>
<reference evidence="11" key="1">
    <citation type="submission" date="2015-04" db="EMBL/GenBank/DDBJ databases">
        <authorList>
            <person name="Mushtaq Mamoona"/>
        </authorList>
    </citation>
    <scope>NUCLEOTIDE SEQUENCE [LARGE SCALE GENOMIC DNA]</scope>
    <source>
        <strain evidence="11">AN4859/03</strain>
    </source>
</reference>
<dbReference type="EC" id="1.2.1.38" evidence="7"/>
<organism evidence="10 11">
    <name type="scientific">Brachyspira suanatina</name>
    <dbReference type="NCBI Taxonomy" id="381802"/>
    <lineage>
        <taxon>Bacteria</taxon>
        <taxon>Pseudomonadati</taxon>
        <taxon>Spirochaetota</taxon>
        <taxon>Spirochaetia</taxon>
        <taxon>Brachyspirales</taxon>
        <taxon>Brachyspiraceae</taxon>
        <taxon>Brachyspira</taxon>
    </lineage>
</organism>
<dbReference type="Gene3D" id="3.30.360.10">
    <property type="entry name" value="Dihydrodipicolinate Reductase, domain 2"/>
    <property type="match status" value="1"/>
</dbReference>
<feature type="active site" evidence="7 8">
    <location>
        <position position="155"/>
    </location>
</feature>
<dbReference type="PANTHER" id="PTHR32338:SF10">
    <property type="entry name" value="N-ACETYL-GAMMA-GLUTAMYL-PHOSPHATE REDUCTASE, CHLOROPLASTIC-RELATED"/>
    <property type="match status" value="1"/>
</dbReference>
<dbReference type="InterPro" id="IPR036291">
    <property type="entry name" value="NAD(P)-bd_dom_sf"/>
</dbReference>
<dbReference type="UniPathway" id="UPA00068">
    <property type="reaction ID" value="UER00108"/>
</dbReference>
<dbReference type="HAMAP" id="MF_00150">
    <property type="entry name" value="ArgC_type1"/>
    <property type="match status" value="1"/>
</dbReference>
<dbReference type="NCBIfam" id="TIGR01850">
    <property type="entry name" value="argC"/>
    <property type="match status" value="1"/>
</dbReference>
<name>A0A0G4K683_9SPIR</name>
<dbReference type="InterPro" id="IPR058924">
    <property type="entry name" value="AGPR_dimerisation_dom"/>
</dbReference>
<keyword evidence="2 7" id="KW-0055">Arginine biosynthesis</keyword>
<evidence type="ECO:0000259" key="9">
    <source>
        <dbReference type="SMART" id="SM00859"/>
    </source>
</evidence>
<dbReference type="GO" id="GO:0070401">
    <property type="term" value="F:NADP+ binding"/>
    <property type="evidence" value="ECO:0007669"/>
    <property type="project" value="InterPro"/>
</dbReference>
<protein>
    <recommendedName>
        <fullName evidence="7">N-acetyl-gamma-glutamyl-phosphate reductase</fullName>
        <shortName evidence="7">AGPR</shortName>
        <ecNumber evidence="7">1.2.1.38</ecNumber>
    </recommendedName>
    <alternativeName>
        <fullName evidence="7">N-acetyl-glutamate semialdehyde dehydrogenase</fullName>
        <shortName evidence="7">NAGSA dehydrogenase</shortName>
    </alternativeName>
</protein>
<keyword evidence="4 7" id="KW-0521">NADP</keyword>
<comment type="pathway">
    <text evidence="1 7">Amino-acid biosynthesis; L-arginine biosynthesis; N(2)-acetyl-L-ornithine from L-glutamate: step 3/4.</text>
</comment>
<dbReference type="EMBL" id="CVLB01000001">
    <property type="protein sequence ID" value="CRF32923.1"/>
    <property type="molecule type" value="Genomic_DNA"/>
</dbReference>
<gene>
    <name evidence="7 10" type="primary">argC</name>
    <name evidence="10" type="ORF">BRSU_1113</name>
</gene>
<dbReference type="GO" id="GO:0003942">
    <property type="term" value="F:N-acetyl-gamma-glutamyl-phosphate reductase activity"/>
    <property type="evidence" value="ECO:0007669"/>
    <property type="project" value="UniProtKB-UniRule"/>
</dbReference>
<evidence type="ECO:0000256" key="1">
    <source>
        <dbReference type="ARBA" id="ARBA00004862"/>
    </source>
</evidence>
<dbReference type="Pfam" id="PF01118">
    <property type="entry name" value="Semialdhyde_dh"/>
    <property type="match status" value="1"/>
</dbReference>
<keyword evidence="11" id="KW-1185">Reference proteome</keyword>
<evidence type="ECO:0000256" key="7">
    <source>
        <dbReference type="HAMAP-Rule" id="MF_00150"/>
    </source>
</evidence>
<sequence length="352" mass="39691">MIKVSVIGATGYAGAELIRLLLSHSKVELKNLSSKSFVGKNINEIYPNLNKNLDKLLLDENEIFEDTDVVFASLPAGLSDDIANKCFEKNILFIDLGADFRLDDEEDYKNWYGNEYKYKNLHKEAIYSIPEIIKYDNVYNKKELKNAKIIGNPGCYPTSIGLALAPALVNKLIIKDDIIIDSKSGATGAGRELKLNTHYTECNEAFAPYKIAEHRHTPEIEQTLSNIYGEDIKVTFVPHLLPLNRGIVSTIYAKLENKNIKLEDIHNTYKDFYKDSAFVRVLNIKEIANLKYVKYSNYCDISLHMDDRTNKLIIVSTIDNMVKGAAGQAIQNMNIALGLKEDEGLNFIPPAF</sequence>
<dbReference type="OrthoDB" id="9801289at2"/>
<dbReference type="GO" id="GO:0006526">
    <property type="term" value="P:L-arginine biosynthetic process"/>
    <property type="evidence" value="ECO:0007669"/>
    <property type="project" value="UniProtKB-UniRule"/>
</dbReference>
<comment type="catalytic activity">
    <reaction evidence="6 7">
        <text>N-acetyl-L-glutamate 5-semialdehyde + phosphate + NADP(+) = N-acetyl-L-glutamyl 5-phosphate + NADPH + H(+)</text>
        <dbReference type="Rhea" id="RHEA:21588"/>
        <dbReference type="ChEBI" id="CHEBI:15378"/>
        <dbReference type="ChEBI" id="CHEBI:29123"/>
        <dbReference type="ChEBI" id="CHEBI:43474"/>
        <dbReference type="ChEBI" id="CHEBI:57783"/>
        <dbReference type="ChEBI" id="CHEBI:57936"/>
        <dbReference type="ChEBI" id="CHEBI:58349"/>
        <dbReference type="EC" id="1.2.1.38"/>
    </reaction>
</comment>
<dbReference type="SUPFAM" id="SSF51735">
    <property type="entry name" value="NAD(P)-binding Rossmann-fold domains"/>
    <property type="match status" value="1"/>
</dbReference>
<keyword evidence="7" id="KW-0963">Cytoplasm</keyword>
<dbReference type="Gene3D" id="3.40.50.720">
    <property type="entry name" value="NAD(P)-binding Rossmann-like Domain"/>
    <property type="match status" value="1"/>
</dbReference>
<keyword evidence="5 7" id="KW-0560">Oxidoreductase</keyword>
<dbReference type="InterPro" id="IPR023013">
    <property type="entry name" value="AGPR_AS"/>
</dbReference>
<evidence type="ECO:0000313" key="11">
    <source>
        <dbReference type="Proteomes" id="UP000043763"/>
    </source>
</evidence>
<dbReference type="PROSITE" id="PS01224">
    <property type="entry name" value="ARGC"/>
    <property type="match status" value="1"/>
</dbReference>
<dbReference type="SMART" id="SM00859">
    <property type="entry name" value="Semialdhyde_dh"/>
    <property type="match status" value="1"/>
</dbReference>
<accession>A0A0G4K683</accession>
<dbReference type="PANTHER" id="PTHR32338">
    <property type="entry name" value="N-ACETYL-GAMMA-GLUTAMYL-PHOSPHATE REDUCTASE, CHLOROPLASTIC-RELATED-RELATED"/>
    <property type="match status" value="1"/>
</dbReference>
<evidence type="ECO:0000256" key="8">
    <source>
        <dbReference type="PROSITE-ProRule" id="PRU10010"/>
    </source>
</evidence>